<comment type="caution">
    <text evidence="3">The sequence shown here is derived from an EMBL/GenBank/DDBJ whole genome shotgun (WGS) entry which is preliminary data.</text>
</comment>
<evidence type="ECO:0000313" key="4">
    <source>
        <dbReference type="Proteomes" id="UP001066276"/>
    </source>
</evidence>
<keyword evidence="2" id="KW-0812">Transmembrane</keyword>
<keyword evidence="4" id="KW-1185">Reference proteome</keyword>
<feature type="region of interest" description="Disordered" evidence="1">
    <location>
        <begin position="59"/>
        <end position="78"/>
    </location>
</feature>
<evidence type="ECO:0000313" key="3">
    <source>
        <dbReference type="EMBL" id="KAJ1133222.1"/>
    </source>
</evidence>
<accession>A0AAV7Q0W1</accession>
<evidence type="ECO:0000256" key="2">
    <source>
        <dbReference type="SAM" id="Phobius"/>
    </source>
</evidence>
<protein>
    <submittedName>
        <fullName evidence="3">Uncharacterized protein</fullName>
    </submittedName>
</protein>
<dbReference type="EMBL" id="JANPWB010000011">
    <property type="protein sequence ID" value="KAJ1133222.1"/>
    <property type="molecule type" value="Genomic_DNA"/>
</dbReference>
<evidence type="ECO:0000256" key="1">
    <source>
        <dbReference type="SAM" id="MobiDB-lite"/>
    </source>
</evidence>
<name>A0AAV7Q0W1_PLEWA</name>
<organism evidence="3 4">
    <name type="scientific">Pleurodeles waltl</name>
    <name type="common">Iberian ribbed newt</name>
    <dbReference type="NCBI Taxonomy" id="8319"/>
    <lineage>
        <taxon>Eukaryota</taxon>
        <taxon>Metazoa</taxon>
        <taxon>Chordata</taxon>
        <taxon>Craniata</taxon>
        <taxon>Vertebrata</taxon>
        <taxon>Euteleostomi</taxon>
        <taxon>Amphibia</taxon>
        <taxon>Batrachia</taxon>
        <taxon>Caudata</taxon>
        <taxon>Salamandroidea</taxon>
        <taxon>Salamandridae</taxon>
        <taxon>Pleurodelinae</taxon>
        <taxon>Pleurodeles</taxon>
    </lineage>
</organism>
<dbReference type="Proteomes" id="UP001066276">
    <property type="component" value="Chromosome 7"/>
</dbReference>
<sequence>MSVTTNSAVAPVALVVACAVLLTAAAVLIAGVVVHYERRLNQSGTQQGEASYVNSNMVQSPEVQYENRREGDTGHAATQAPVADSVYLDLSHQDQAAYEQINRPSPLFKKDHQISE</sequence>
<feature type="transmembrane region" description="Helical" evidence="2">
    <location>
        <begin position="12"/>
        <end position="34"/>
    </location>
</feature>
<proteinExistence type="predicted"/>
<keyword evidence="2" id="KW-0472">Membrane</keyword>
<reference evidence="3" key="1">
    <citation type="journal article" date="2022" name="bioRxiv">
        <title>Sequencing and chromosome-scale assembly of the giantPleurodeles waltlgenome.</title>
        <authorList>
            <person name="Brown T."/>
            <person name="Elewa A."/>
            <person name="Iarovenko S."/>
            <person name="Subramanian E."/>
            <person name="Araus A.J."/>
            <person name="Petzold A."/>
            <person name="Susuki M."/>
            <person name="Suzuki K.-i.T."/>
            <person name="Hayashi T."/>
            <person name="Toyoda A."/>
            <person name="Oliveira C."/>
            <person name="Osipova E."/>
            <person name="Leigh N.D."/>
            <person name="Simon A."/>
            <person name="Yun M.H."/>
        </authorList>
    </citation>
    <scope>NUCLEOTIDE SEQUENCE</scope>
    <source>
        <strain evidence="3">20211129_DDA</strain>
        <tissue evidence="3">Liver</tissue>
    </source>
</reference>
<dbReference type="AlphaFoldDB" id="A0AAV7Q0W1"/>
<gene>
    <name evidence="3" type="ORF">NDU88_011519</name>
</gene>
<keyword evidence="2" id="KW-1133">Transmembrane helix</keyword>